<reference evidence="3 4" key="1">
    <citation type="submission" date="2019-02" db="EMBL/GenBank/DDBJ databases">
        <title>Deep-cultivation of Planctomycetes and their phenomic and genomic characterization uncovers novel biology.</title>
        <authorList>
            <person name="Wiegand S."/>
            <person name="Jogler M."/>
            <person name="Boedeker C."/>
            <person name="Pinto D."/>
            <person name="Vollmers J."/>
            <person name="Rivas-Marin E."/>
            <person name="Kohn T."/>
            <person name="Peeters S.H."/>
            <person name="Heuer A."/>
            <person name="Rast P."/>
            <person name="Oberbeckmann S."/>
            <person name="Bunk B."/>
            <person name="Jeske O."/>
            <person name="Meyerdierks A."/>
            <person name="Storesund J.E."/>
            <person name="Kallscheuer N."/>
            <person name="Luecker S."/>
            <person name="Lage O.M."/>
            <person name="Pohl T."/>
            <person name="Merkel B.J."/>
            <person name="Hornburger P."/>
            <person name="Mueller R.-W."/>
            <person name="Bruemmer F."/>
            <person name="Labrenz M."/>
            <person name="Spormann A.M."/>
            <person name="Op den Camp H."/>
            <person name="Overmann J."/>
            <person name="Amann R."/>
            <person name="Jetten M.S.M."/>
            <person name="Mascher T."/>
            <person name="Medema M.H."/>
            <person name="Devos D.P."/>
            <person name="Kaster A.-K."/>
            <person name="Ovreas L."/>
            <person name="Rohde M."/>
            <person name="Galperin M.Y."/>
            <person name="Jogler C."/>
        </authorList>
    </citation>
    <scope>NUCLEOTIDE SEQUENCE [LARGE SCALE GENOMIC DNA]</scope>
    <source>
        <strain evidence="3 4">K23_9</strain>
    </source>
</reference>
<dbReference type="AlphaFoldDB" id="A0A517NWC9"/>
<accession>A0A517NWC9</accession>
<feature type="region of interest" description="Disordered" evidence="1">
    <location>
        <begin position="158"/>
        <end position="181"/>
    </location>
</feature>
<evidence type="ECO:0000256" key="2">
    <source>
        <dbReference type="SAM" id="SignalP"/>
    </source>
</evidence>
<organism evidence="3 4">
    <name type="scientific">Stieleria marina</name>
    <dbReference type="NCBI Taxonomy" id="1930275"/>
    <lineage>
        <taxon>Bacteria</taxon>
        <taxon>Pseudomonadati</taxon>
        <taxon>Planctomycetota</taxon>
        <taxon>Planctomycetia</taxon>
        <taxon>Pirellulales</taxon>
        <taxon>Pirellulaceae</taxon>
        <taxon>Stieleria</taxon>
    </lineage>
</organism>
<keyword evidence="2" id="KW-0732">Signal</keyword>
<evidence type="ECO:0000313" key="4">
    <source>
        <dbReference type="Proteomes" id="UP000319817"/>
    </source>
</evidence>
<dbReference type="PROSITE" id="PS51257">
    <property type="entry name" value="PROKAR_LIPOPROTEIN"/>
    <property type="match status" value="1"/>
</dbReference>
<keyword evidence="4" id="KW-1185">Reference proteome</keyword>
<proteinExistence type="predicted"/>
<evidence type="ECO:0000256" key="1">
    <source>
        <dbReference type="SAM" id="MobiDB-lite"/>
    </source>
</evidence>
<gene>
    <name evidence="3" type="ORF">K239x_34020</name>
</gene>
<dbReference type="EMBL" id="CP036526">
    <property type="protein sequence ID" value="QDT11406.1"/>
    <property type="molecule type" value="Genomic_DNA"/>
</dbReference>
<feature type="chain" id="PRO_5021868509" evidence="2">
    <location>
        <begin position="21"/>
        <end position="181"/>
    </location>
</feature>
<feature type="signal peptide" evidence="2">
    <location>
        <begin position="1"/>
        <end position="20"/>
    </location>
</feature>
<name>A0A517NWC9_9BACT</name>
<evidence type="ECO:0000313" key="3">
    <source>
        <dbReference type="EMBL" id="QDT11406.1"/>
    </source>
</evidence>
<feature type="compositionally biased region" description="Gly residues" evidence="1">
    <location>
        <begin position="172"/>
        <end position="181"/>
    </location>
</feature>
<dbReference type="Proteomes" id="UP000319817">
    <property type="component" value="Chromosome"/>
</dbReference>
<protein>
    <submittedName>
        <fullName evidence="3">Uncharacterized protein</fullName>
    </submittedName>
</protein>
<sequence length="181" mass="18431" precursor="true">MSIQKFTTILLCAGSLCACMATLGCAKRGGVFGVDCCANIPAGAIPDPPGSKACEIQRAQVMAANTDQHVLYQSDFVGRTTKLSPAAAERIDRLNAAGSLNSQTLKIQPSYNADLDQVRLAAVTSKLYESGITDARVEIAVPPALGLSGVLAENSLVGGGQSQGNGSRSGAQGTGLSGGNF</sequence>